<gene>
    <name evidence="1" type="ORF">GQF01_06445</name>
</gene>
<dbReference type="AlphaFoldDB" id="A0A6L8UV77"/>
<comment type="caution">
    <text evidence="1">The sequence shown here is derived from an EMBL/GenBank/DDBJ whole genome shotgun (WGS) entry which is preliminary data.</text>
</comment>
<reference evidence="1 2" key="1">
    <citation type="submission" date="2019-12" db="EMBL/GenBank/DDBJ databases">
        <title>Paenibacillus sp. nov. sp. isolated from soil.</title>
        <authorList>
            <person name="Kim J."/>
            <person name="Jeong S.E."/>
            <person name="Jung H.S."/>
            <person name="Jeon C.O."/>
        </authorList>
    </citation>
    <scope>NUCLEOTIDE SEQUENCE [LARGE SCALE GENOMIC DNA]</scope>
    <source>
        <strain evidence="1 2">5J-6</strain>
    </source>
</reference>
<dbReference type="Proteomes" id="UP000481087">
    <property type="component" value="Unassembled WGS sequence"/>
</dbReference>
<organism evidence="1 2">
    <name type="scientific">Paenibacillus silvestris</name>
    <dbReference type="NCBI Taxonomy" id="2606219"/>
    <lineage>
        <taxon>Bacteria</taxon>
        <taxon>Bacillati</taxon>
        <taxon>Bacillota</taxon>
        <taxon>Bacilli</taxon>
        <taxon>Bacillales</taxon>
        <taxon>Paenibacillaceae</taxon>
        <taxon>Paenibacillus</taxon>
    </lineage>
</organism>
<sequence length="97" mass="11702">MTDPQYEIFRDPYRMLILLATLVSEQKGETTLQFDNVPYYENDTFLIQHDKFVYKKAQTEITWFQFLGRDIACNKDYTREEYNKMFVDCLASLYNIT</sequence>
<dbReference type="RefSeq" id="WP_161405996.1">
    <property type="nucleotide sequence ID" value="NZ_WTUZ01000010.1"/>
</dbReference>
<evidence type="ECO:0000313" key="1">
    <source>
        <dbReference type="EMBL" id="MZQ81774.1"/>
    </source>
</evidence>
<evidence type="ECO:0000313" key="2">
    <source>
        <dbReference type="Proteomes" id="UP000481087"/>
    </source>
</evidence>
<accession>A0A6L8UV77</accession>
<protein>
    <submittedName>
        <fullName evidence="1">Uncharacterized protein</fullName>
    </submittedName>
</protein>
<keyword evidence="2" id="KW-1185">Reference proteome</keyword>
<proteinExistence type="predicted"/>
<name>A0A6L8UV77_9BACL</name>
<dbReference type="EMBL" id="WTUZ01000010">
    <property type="protein sequence ID" value="MZQ81774.1"/>
    <property type="molecule type" value="Genomic_DNA"/>
</dbReference>